<sequence length="97" mass="10782">MALVSMQFYEDHRVVGRCVSSTKAAQAILVERGKRAAKLLRETGAQHVLYGCKIYSGDTLVAVQLYMIPMDDAEFERVTGKANQVIVYAIHRHGEAV</sequence>
<proteinExistence type="predicted"/>
<reference evidence="1 2" key="1">
    <citation type="submission" date="2020-08" db="EMBL/GenBank/DDBJ databases">
        <title>Genome public.</title>
        <authorList>
            <person name="Liu C."/>
            <person name="Sun Q."/>
        </authorList>
    </citation>
    <scope>NUCLEOTIDE SEQUENCE [LARGE SCALE GENOMIC DNA]</scope>
    <source>
        <strain evidence="1 2">NSJ-46</strain>
    </source>
</reference>
<evidence type="ECO:0000313" key="1">
    <source>
        <dbReference type="EMBL" id="MBC8573639.1"/>
    </source>
</evidence>
<protein>
    <submittedName>
        <fullName evidence="1">Uncharacterized protein</fullName>
    </submittedName>
</protein>
<evidence type="ECO:0000313" key="2">
    <source>
        <dbReference type="Proteomes" id="UP000657421"/>
    </source>
</evidence>
<dbReference type="RefSeq" id="WP_249308927.1">
    <property type="nucleotide sequence ID" value="NZ_JACRSZ010000011.1"/>
</dbReference>
<dbReference type="EMBL" id="JACRSZ010000011">
    <property type="protein sequence ID" value="MBC8573639.1"/>
    <property type="molecule type" value="Genomic_DNA"/>
</dbReference>
<gene>
    <name evidence="1" type="ORF">H8716_11185</name>
</gene>
<name>A0ABR7NB65_9FIRM</name>
<dbReference type="Proteomes" id="UP000657421">
    <property type="component" value="Unassembled WGS sequence"/>
</dbReference>
<accession>A0ABR7NB65</accession>
<organism evidence="1 2">
    <name type="scientific">Jingyaoa shaoxingensis</name>
    <dbReference type="NCBI Taxonomy" id="2763671"/>
    <lineage>
        <taxon>Bacteria</taxon>
        <taxon>Bacillati</taxon>
        <taxon>Bacillota</taxon>
        <taxon>Clostridia</taxon>
        <taxon>Lachnospirales</taxon>
        <taxon>Lachnospiraceae</taxon>
        <taxon>Jingyaoa</taxon>
    </lineage>
</organism>
<keyword evidence="2" id="KW-1185">Reference proteome</keyword>
<comment type="caution">
    <text evidence="1">The sequence shown here is derived from an EMBL/GenBank/DDBJ whole genome shotgun (WGS) entry which is preliminary data.</text>
</comment>